<dbReference type="Pfam" id="PF04982">
    <property type="entry name" value="TM_HPP"/>
    <property type="match status" value="1"/>
</dbReference>
<keyword evidence="1" id="KW-0812">Transmembrane</keyword>
<feature type="transmembrane region" description="Helical" evidence="1">
    <location>
        <begin position="84"/>
        <end position="101"/>
    </location>
</feature>
<evidence type="ECO:0000313" key="4">
    <source>
        <dbReference type="Proteomes" id="UP001597459"/>
    </source>
</evidence>
<feature type="transmembrane region" description="Helical" evidence="1">
    <location>
        <begin position="58"/>
        <end position="77"/>
    </location>
</feature>
<proteinExistence type="predicted"/>
<accession>A0ABW5NDY4</accession>
<reference evidence="4" key="1">
    <citation type="journal article" date="2019" name="Int. J. Syst. Evol. Microbiol.">
        <title>The Global Catalogue of Microorganisms (GCM) 10K type strain sequencing project: providing services to taxonomists for standard genome sequencing and annotation.</title>
        <authorList>
            <consortium name="The Broad Institute Genomics Platform"/>
            <consortium name="The Broad Institute Genome Sequencing Center for Infectious Disease"/>
            <person name="Wu L."/>
            <person name="Ma J."/>
        </authorList>
    </citation>
    <scope>NUCLEOTIDE SEQUENCE [LARGE SCALE GENOMIC DNA]</scope>
    <source>
        <strain evidence="4">KCTC 42423</strain>
    </source>
</reference>
<keyword evidence="1" id="KW-1133">Transmembrane helix</keyword>
<feature type="transmembrane region" description="Helical" evidence="1">
    <location>
        <begin position="121"/>
        <end position="140"/>
    </location>
</feature>
<dbReference type="PANTHER" id="PTHR33741:SF5">
    <property type="entry name" value="TRANSMEMBRANE PROTEIN DDB_G0269096-RELATED"/>
    <property type="match status" value="1"/>
</dbReference>
<dbReference type="EMBL" id="JBHULX010000039">
    <property type="protein sequence ID" value="MFD2593099.1"/>
    <property type="molecule type" value="Genomic_DNA"/>
</dbReference>
<feature type="domain" description="HPP transmembrane region" evidence="2">
    <location>
        <begin position="4"/>
        <end position="148"/>
    </location>
</feature>
<dbReference type="RefSeq" id="WP_176029931.1">
    <property type="nucleotide sequence ID" value="NZ_JBHSJV010000001.1"/>
</dbReference>
<dbReference type="InterPro" id="IPR058581">
    <property type="entry name" value="TM_HPP"/>
</dbReference>
<name>A0ABW5NDY4_9FLAO</name>
<organism evidence="3 4">
    <name type="scientific">Aquimarina hainanensis</name>
    <dbReference type="NCBI Taxonomy" id="1578017"/>
    <lineage>
        <taxon>Bacteria</taxon>
        <taxon>Pseudomonadati</taxon>
        <taxon>Bacteroidota</taxon>
        <taxon>Flavobacteriia</taxon>
        <taxon>Flavobacteriales</taxon>
        <taxon>Flavobacteriaceae</taxon>
        <taxon>Aquimarina</taxon>
    </lineage>
</organism>
<feature type="transmembrane region" description="Helical" evidence="1">
    <location>
        <begin position="33"/>
        <end position="52"/>
    </location>
</feature>
<keyword evidence="4" id="KW-1185">Reference proteome</keyword>
<feature type="transmembrane region" description="Helical" evidence="1">
    <location>
        <begin position="6"/>
        <end position="26"/>
    </location>
</feature>
<dbReference type="PANTHER" id="PTHR33741">
    <property type="entry name" value="TRANSMEMBRANE PROTEIN DDB_G0269096-RELATED"/>
    <property type="match status" value="1"/>
</dbReference>
<evidence type="ECO:0000256" key="1">
    <source>
        <dbReference type="SAM" id="Phobius"/>
    </source>
</evidence>
<dbReference type="InterPro" id="IPR007065">
    <property type="entry name" value="HPP"/>
</dbReference>
<comment type="caution">
    <text evidence="3">The sequence shown here is derived from an EMBL/GenBank/DDBJ whole genome shotgun (WGS) entry which is preliminary data.</text>
</comment>
<dbReference type="Proteomes" id="UP001597459">
    <property type="component" value="Unassembled WGS sequence"/>
</dbReference>
<protein>
    <submittedName>
        <fullName evidence="3">HPP family protein</fullName>
    </submittedName>
</protein>
<gene>
    <name evidence="3" type="ORF">ACFSTE_19835</name>
</gene>
<keyword evidence="1" id="KW-0472">Membrane</keyword>
<evidence type="ECO:0000313" key="3">
    <source>
        <dbReference type="EMBL" id="MFD2593099.1"/>
    </source>
</evidence>
<evidence type="ECO:0000259" key="2">
    <source>
        <dbReference type="Pfam" id="PF04982"/>
    </source>
</evidence>
<sequence>MPEILLSFILVASCFSCIYLVHAIFFATIKEDAILAAFGASAVLSFGSQTTSYGTKDAFFGAVIGAIVGVSITYLEIPATVGSILSISICIAIMQASQIIYPPGGAISLIPIMANQQLQELGFLFVLSPVCTGICVLLLFSKLKNLINKTSWQVQKQSKS</sequence>